<organism evidence="2 3">
    <name type="scientific">Pseudorhizobium flavum</name>
    <dbReference type="NCBI Taxonomy" id="1335061"/>
    <lineage>
        <taxon>Bacteria</taxon>
        <taxon>Pseudomonadati</taxon>
        <taxon>Pseudomonadota</taxon>
        <taxon>Alphaproteobacteria</taxon>
        <taxon>Hyphomicrobiales</taxon>
        <taxon>Rhizobiaceae</taxon>
        <taxon>Rhizobium/Agrobacterium group</taxon>
        <taxon>Pseudorhizobium</taxon>
    </lineage>
</organism>
<evidence type="ECO:0000313" key="3">
    <source>
        <dbReference type="Proteomes" id="UP000535501"/>
    </source>
</evidence>
<dbReference type="RefSeq" id="WP_077547746.1">
    <property type="nucleotide sequence ID" value="NZ_JACHEJ010000007.1"/>
</dbReference>
<dbReference type="AlphaFoldDB" id="A0A7W9YZ19"/>
<dbReference type="Proteomes" id="UP000535501">
    <property type="component" value="Unassembled WGS sequence"/>
</dbReference>
<gene>
    <name evidence="2" type="ORF">HNQ75_002860</name>
</gene>
<proteinExistence type="predicted"/>
<feature type="region of interest" description="Disordered" evidence="1">
    <location>
        <begin position="182"/>
        <end position="234"/>
    </location>
</feature>
<accession>A0A7W9YZ19</accession>
<reference evidence="2 3" key="1">
    <citation type="submission" date="2020-08" db="EMBL/GenBank/DDBJ databases">
        <title>Genomic Encyclopedia of Type Strains, Phase IV (KMG-IV): sequencing the most valuable type-strain genomes for metagenomic binning, comparative biology and taxonomic classification.</title>
        <authorList>
            <person name="Goeker M."/>
        </authorList>
    </citation>
    <scope>NUCLEOTIDE SEQUENCE [LARGE SCALE GENOMIC DNA]</scope>
    <source>
        <strain evidence="2 3">DSM 102134</strain>
    </source>
</reference>
<feature type="compositionally biased region" description="Basic and acidic residues" evidence="1">
    <location>
        <begin position="187"/>
        <end position="205"/>
    </location>
</feature>
<evidence type="ECO:0000313" key="2">
    <source>
        <dbReference type="EMBL" id="MBB6180877.1"/>
    </source>
</evidence>
<dbReference type="EMBL" id="JACHEJ010000007">
    <property type="protein sequence ID" value="MBB6180877.1"/>
    <property type="molecule type" value="Genomic_DNA"/>
</dbReference>
<sequence>MDHADQPEAFDPLAVDLALFGCWEAAPAYRDALPDGDVLAGDVRALVLETKSAEGAQVSAADELRRLLNEMTVEMRGQFDAFRKMRIAAEGLLAGGDETAGKLARADIKAATDAMSLIVRTLEKVDSLQRQLARDREDEAERAAEASGYGQAKERFIQMIKDRADEDAFRLYEAWKRDGPPAWVSERLGDQARQPADDQAAKREASGQNGEGVVRHGPGLREDYCGPGNGEAHG</sequence>
<protein>
    <submittedName>
        <fullName evidence="2">Uncharacterized protein</fullName>
    </submittedName>
</protein>
<evidence type="ECO:0000256" key="1">
    <source>
        <dbReference type="SAM" id="MobiDB-lite"/>
    </source>
</evidence>
<keyword evidence="3" id="KW-1185">Reference proteome</keyword>
<comment type="caution">
    <text evidence="2">The sequence shown here is derived from an EMBL/GenBank/DDBJ whole genome shotgun (WGS) entry which is preliminary data.</text>
</comment>
<name>A0A7W9YZ19_9HYPH</name>